<evidence type="ECO:0000313" key="3">
    <source>
        <dbReference type="Proteomes" id="UP000594468"/>
    </source>
</evidence>
<dbReference type="InterPro" id="IPR053135">
    <property type="entry name" value="AKR2_Oxidoreductase"/>
</dbReference>
<name>A0A7S8EE48_9CHLR</name>
<feature type="domain" description="NADP-dependent oxidoreductase" evidence="1">
    <location>
        <begin position="6"/>
        <end position="186"/>
    </location>
</feature>
<keyword evidence="3" id="KW-1185">Reference proteome</keyword>
<dbReference type="GO" id="GO:0016491">
    <property type="term" value="F:oxidoreductase activity"/>
    <property type="evidence" value="ECO:0007669"/>
    <property type="project" value="InterPro"/>
</dbReference>
<evidence type="ECO:0000259" key="1">
    <source>
        <dbReference type="Pfam" id="PF00248"/>
    </source>
</evidence>
<proteinExistence type="predicted"/>
<dbReference type="KEGG" id="pmet:G4Y79_24140"/>
<dbReference type="Pfam" id="PF00248">
    <property type="entry name" value="Aldo_ket_red"/>
    <property type="match status" value="1"/>
</dbReference>
<reference evidence="2 3" key="1">
    <citation type="submission" date="2020-02" db="EMBL/GenBank/DDBJ databases">
        <authorList>
            <person name="Zheng R.K."/>
            <person name="Sun C.M."/>
        </authorList>
    </citation>
    <scope>NUCLEOTIDE SEQUENCE [LARGE SCALE GENOMIC DNA]</scope>
    <source>
        <strain evidence="3">rifampicinis</strain>
    </source>
</reference>
<dbReference type="InterPro" id="IPR020471">
    <property type="entry name" value="AKR"/>
</dbReference>
<gene>
    <name evidence="2" type="ORF">G4Y79_24140</name>
</gene>
<evidence type="ECO:0000313" key="2">
    <source>
        <dbReference type="EMBL" id="QPC85284.1"/>
    </source>
</evidence>
<dbReference type="Proteomes" id="UP000594468">
    <property type="component" value="Chromosome"/>
</dbReference>
<dbReference type="PANTHER" id="PTHR43312">
    <property type="entry name" value="D-THREO-ALDOSE 1-DEHYDROGENASE"/>
    <property type="match status" value="1"/>
</dbReference>
<protein>
    <submittedName>
        <fullName evidence="2">Aldo/keto reductase</fullName>
    </submittedName>
</protein>
<dbReference type="CDD" id="cd19100">
    <property type="entry name" value="AKR_unchar"/>
    <property type="match status" value="1"/>
</dbReference>
<dbReference type="AlphaFoldDB" id="A0A7S8EE48"/>
<dbReference type="Gene3D" id="3.20.20.100">
    <property type="entry name" value="NADP-dependent oxidoreductase domain"/>
    <property type="match status" value="1"/>
</dbReference>
<dbReference type="PANTHER" id="PTHR43312:SF1">
    <property type="entry name" value="NADP-DEPENDENT OXIDOREDUCTASE DOMAIN-CONTAINING PROTEIN"/>
    <property type="match status" value="1"/>
</dbReference>
<organism evidence="2 3">
    <name type="scientific">Phototrophicus methaneseepsis</name>
    <dbReference type="NCBI Taxonomy" id="2710758"/>
    <lineage>
        <taxon>Bacteria</taxon>
        <taxon>Bacillati</taxon>
        <taxon>Chloroflexota</taxon>
        <taxon>Candidatus Thermofontia</taxon>
        <taxon>Phototrophicales</taxon>
        <taxon>Phototrophicaceae</taxon>
        <taxon>Phototrophicus</taxon>
    </lineage>
</organism>
<accession>A0A7S8EE48</accession>
<sequence length="274" mass="31066">MSTRTVFGAAALSTVTQAEADQTLDLLLEYGVNHIDTAASYGESELRIGLWMKRGYRDQFFLATKTGERTYAKAKEEFLRSLDRLQVDSVDLIQLHYLVGEEEWEVAMGPGGVLEYLMEARDQGLVKYIGVTGHDVAIVKMHRKSLDHYDFDSVLLPYNYLMMQNPVYAAGFNEVLRLAKERDVAVQTIKSVTRRPYQSDARSHATWYEPLTDQASIDKAVHWVLGQPGIFLNTLGDIYVLPKVLDAASRFESRPSDDVMQAMVAEWEMEPLFV</sequence>
<dbReference type="SUPFAM" id="SSF51430">
    <property type="entry name" value="NAD(P)-linked oxidoreductase"/>
    <property type="match status" value="1"/>
</dbReference>
<dbReference type="EMBL" id="CP062983">
    <property type="protein sequence ID" value="QPC85284.1"/>
    <property type="molecule type" value="Genomic_DNA"/>
</dbReference>
<dbReference type="InterPro" id="IPR023210">
    <property type="entry name" value="NADP_OxRdtase_dom"/>
</dbReference>
<dbReference type="InterPro" id="IPR036812">
    <property type="entry name" value="NAD(P)_OxRdtase_dom_sf"/>
</dbReference>
<dbReference type="PRINTS" id="PR00069">
    <property type="entry name" value="ALDKETRDTASE"/>
</dbReference>